<evidence type="ECO:0000256" key="5">
    <source>
        <dbReference type="ARBA" id="ARBA00022553"/>
    </source>
</evidence>
<keyword evidence="12" id="KW-0175">Coiled coil</keyword>
<evidence type="ECO:0000259" key="15">
    <source>
        <dbReference type="PROSITE" id="PS50112"/>
    </source>
</evidence>
<comment type="caution">
    <text evidence="16">The sequence shown here is derived from an EMBL/GenBank/DDBJ whole genome shotgun (WGS) entry which is preliminary data.</text>
</comment>
<dbReference type="InterPro" id="IPR005467">
    <property type="entry name" value="His_kinase_dom"/>
</dbReference>
<keyword evidence="4" id="KW-1003">Cell membrane</keyword>
<evidence type="ECO:0000256" key="6">
    <source>
        <dbReference type="ARBA" id="ARBA00022679"/>
    </source>
</evidence>
<dbReference type="InterPro" id="IPR035965">
    <property type="entry name" value="PAS-like_dom_sf"/>
</dbReference>
<sequence>MKKRINLCMCLLAIATCIVTFVATLTISYQAALARMETETMRQAALVAAGLEHIDALDSDEQKAYMQAIGKSDRSRVTLIEPDGTVIYDSNYDHSQMENHLERQEVQEATNNGTGEASRTSATLGQQTYYVAKLLDNGQILRVSNTTDLVTDDLQRAIAPLLLIIIVVIAFSIWLATYLTNRLVRPINTLKLDNPLENDIYEEISPLLHKIHTQNEELQKQMDKMRHQKVELEAITSNMSEGMVILDKELRILSVNQAAIRLLGAAFQDFAGQSLIALNRDQVLNRRASEAIKGRKTEHRMENQNDRQLQIFCNPVRGDNQVRGCVLLIVDISEKYAAEKSRREFTANVSHELKTPLTSISGYAEMISNGMAQPKDVAGFAEKIHTEAGRLLVLVDDIIKLSQLDEKAPMTVQFEKVDLKKLLESVSLQMKDYAEKKQVKIHVKAEDVIASGVPRMLEEAVQNLCSNAIKYNHVGGNVWLRDTKHGDIVYLEVEDDGIGIAKDDSEHIFERFYRADKSHSKNIEGTGLGLSIVKHIAELHGGSVGVQSYEGKGSVFTMSLPQNASTVDE</sequence>
<evidence type="ECO:0000256" key="12">
    <source>
        <dbReference type="SAM" id="Coils"/>
    </source>
</evidence>
<dbReference type="FunFam" id="1.10.287.130:FF:000008">
    <property type="entry name" value="Two-component sensor histidine kinase"/>
    <property type="match status" value="1"/>
</dbReference>
<dbReference type="Pfam" id="PF08448">
    <property type="entry name" value="PAS_4"/>
    <property type="match status" value="1"/>
</dbReference>
<dbReference type="GO" id="GO:0004721">
    <property type="term" value="F:phosphoprotein phosphatase activity"/>
    <property type="evidence" value="ECO:0007669"/>
    <property type="project" value="TreeGrafter"/>
</dbReference>
<feature type="domain" description="Histidine kinase" evidence="14">
    <location>
        <begin position="348"/>
        <end position="564"/>
    </location>
</feature>
<dbReference type="InterPro" id="IPR003594">
    <property type="entry name" value="HATPase_dom"/>
</dbReference>
<dbReference type="Gene3D" id="3.30.565.10">
    <property type="entry name" value="Histidine kinase-like ATPase, C-terminal domain"/>
    <property type="match status" value="1"/>
</dbReference>
<dbReference type="InterPro" id="IPR000014">
    <property type="entry name" value="PAS"/>
</dbReference>
<dbReference type="Pfam" id="PF16736">
    <property type="entry name" value="sCache_like"/>
    <property type="match status" value="1"/>
</dbReference>
<dbReference type="AlphaFoldDB" id="A0A9D1TID6"/>
<dbReference type="Gene3D" id="1.10.287.130">
    <property type="match status" value="1"/>
</dbReference>
<dbReference type="InterPro" id="IPR050351">
    <property type="entry name" value="BphY/WalK/GraS-like"/>
</dbReference>
<reference evidence="16" key="1">
    <citation type="journal article" date="2021" name="PeerJ">
        <title>Extensive microbial diversity within the chicken gut microbiome revealed by metagenomics and culture.</title>
        <authorList>
            <person name="Gilroy R."/>
            <person name="Ravi A."/>
            <person name="Getino M."/>
            <person name="Pursley I."/>
            <person name="Horton D.L."/>
            <person name="Alikhan N.F."/>
            <person name="Baker D."/>
            <person name="Gharbi K."/>
            <person name="Hall N."/>
            <person name="Watson M."/>
            <person name="Adriaenssens E.M."/>
            <person name="Foster-Nyarko E."/>
            <person name="Jarju S."/>
            <person name="Secka A."/>
            <person name="Antonio M."/>
            <person name="Oren A."/>
            <person name="Chaudhuri R.R."/>
            <person name="La Ragione R."/>
            <person name="Hildebrand F."/>
            <person name="Pallen M.J."/>
        </authorList>
    </citation>
    <scope>NUCLEOTIDE SEQUENCE</scope>
    <source>
        <strain evidence="16">CHK193-4272</strain>
    </source>
</reference>
<dbReference type="InterPro" id="IPR036097">
    <property type="entry name" value="HisK_dim/P_sf"/>
</dbReference>
<dbReference type="CDD" id="cd00082">
    <property type="entry name" value="HisKA"/>
    <property type="match status" value="1"/>
</dbReference>
<evidence type="ECO:0000256" key="1">
    <source>
        <dbReference type="ARBA" id="ARBA00000085"/>
    </source>
</evidence>
<accession>A0A9D1TID6</accession>
<evidence type="ECO:0000256" key="8">
    <source>
        <dbReference type="ARBA" id="ARBA00022777"/>
    </source>
</evidence>
<evidence type="ECO:0000256" key="13">
    <source>
        <dbReference type="SAM" id="Phobius"/>
    </source>
</evidence>
<keyword evidence="13" id="KW-0812">Transmembrane</keyword>
<name>A0A9D1TID6_9FIRM</name>
<dbReference type="NCBIfam" id="TIGR00229">
    <property type="entry name" value="sensory_box"/>
    <property type="match status" value="1"/>
</dbReference>
<evidence type="ECO:0000256" key="11">
    <source>
        <dbReference type="ARBA" id="ARBA00023136"/>
    </source>
</evidence>
<dbReference type="InterPro" id="IPR013656">
    <property type="entry name" value="PAS_4"/>
</dbReference>
<evidence type="ECO:0000256" key="2">
    <source>
        <dbReference type="ARBA" id="ARBA00004236"/>
    </source>
</evidence>
<evidence type="ECO:0000256" key="4">
    <source>
        <dbReference type="ARBA" id="ARBA00022475"/>
    </source>
</evidence>
<evidence type="ECO:0000256" key="7">
    <source>
        <dbReference type="ARBA" id="ARBA00022741"/>
    </source>
</evidence>
<dbReference type="PRINTS" id="PR00344">
    <property type="entry name" value="BCTRLSENSOR"/>
</dbReference>
<dbReference type="SMART" id="SM00091">
    <property type="entry name" value="PAS"/>
    <property type="match status" value="1"/>
</dbReference>
<dbReference type="Proteomes" id="UP000886808">
    <property type="component" value="Unassembled WGS sequence"/>
</dbReference>
<dbReference type="GO" id="GO:0016036">
    <property type="term" value="P:cellular response to phosphate starvation"/>
    <property type="evidence" value="ECO:0007669"/>
    <property type="project" value="TreeGrafter"/>
</dbReference>
<evidence type="ECO:0000313" key="17">
    <source>
        <dbReference type="Proteomes" id="UP000886808"/>
    </source>
</evidence>
<dbReference type="InterPro" id="IPR004358">
    <property type="entry name" value="Sig_transdc_His_kin-like_C"/>
</dbReference>
<evidence type="ECO:0000256" key="10">
    <source>
        <dbReference type="ARBA" id="ARBA00023012"/>
    </source>
</evidence>
<gene>
    <name evidence="16" type="ORF">H9746_07900</name>
</gene>
<dbReference type="EC" id="2.7.13.3" evidence="3"/>
<dbReference type="SMART" id="SM00388">
    <property type="entry name" value="HisKA"/>
    <property type="match status" value="1"/>
</dbReference>
<keyword evidence="10" id="KW-0902">Two-component regulatory system</keyword>
<dbReference type="EMBL" id="DXIE01000046">
    <property type="protein sequence ID" value="HIV62743.1"/>
    <property type="molecule type" value="Genomic_DNA"/>
</dbReference>
<dbReference type="SUPFAM" id="SSF55785">
    <property type="entry name" value="PYP-like sensor domain (PAS domain)"/>
    <property type="match status" value="1"/>
</dbReference>
<dbReference type="CDD" id="cd00075">
    <property type="entry name" value="HATPase"/>
    <property type="match status" value="1"/>
</dbReference>
<keyword evidence="8" id="KW-0418">Kinase</keyword>
<dbReference type="PROSITE" id="PS50109">
    <property type="entry name" value="HIS_KIN"/>
    <property type="match status" value="1"/>
</dbReference>
<dbReference type="PANTHER" id="PTHR45453">
    <property type="entry name" value="PHOSPHATE REGULON SENSOR PROTEIN PHOR"/>
    <property type="match status" value="1"/>
</dbReference>
<protein>
    <recommendedName>
        <fullName evidence="3">histidine kinase</fullName>
        <ecNumber evidence="3">2.7.13.3</ecNumber>
    </recommendedName>
</protein>
<keyword evidence="6" id="KW-0808">Transferase</keyword>
<reference evidence="16" key="2">
    <citation type="submission" date="2021-04" db="EMBL/GenBank/DDBJ databases">
        <authorList>
            <person name="Gilroy R."/>
        </authorList>
    </citation>
    <scope>NUCLEOTIDE SEQUENCE</scope>
    <source>
        <strain evidence="16">CHK193-4272</strain>
    </source>
</reference>
<evidence type="ECO:0000313" key="16">
    <source>
        <dbReference type="EMBL" id="HIV62743.1"/>
    </source>
</evidence>
<organism evidence="16 17">
    <name type="scientific">Candidatus Butyricicoccus avistercoris</name>
    <dbReference type="NCBI Taxonomy" id="2838518"/>
    <lineage>
        <taxon>Bacteria</taxon>
        <taxon>Bacillati</taxon>
        <taxon>Bacillota</taxon>
        <taxon>Clostridia</taxon>
        <taxon>Eubacteriales</taxon>
        <taxon>Butyricicoccaceae</taxon>
        <taxon>Butyricicoccus</taxon>
    </lineage>
</organism>
<comment type="catalytic activity">
    <reaction evidence="1">
        <text>ATP + protein L-histidine = ADP + protein N-phospho-L-histidine.</text>
        <dbReference type="EC" id="2.7.13.3"/>
    </reaction>
</comment>
<dbReference type="CDD" id="cd00130">
    <property type="entry name" value="PAS"/>
    <property type="match status" value="1"/>
</dbReference>
<dbReference type="PANTHER" id="PTHR45453:SF1">
    <property type="entry name" value="PHOSPHATE REGULON SENSOR PROTEIN PHOR"/>
    <property type="match status" value="1"/>
</dbReference>
<feature type="coiled-coil region" evidence="12">
    <location>
        <begin position="208"/>
        <end position="235"/>
    </location>
</feature>
<dbReference type="InterPro" id="IPR031967">
    <property type="entry name" value="PhoR_single_Cache-like_dom"/>
</dbReference>
<feature type="domain" description="PAS" evidence="15">
    <location>
        <begin position="228"/>
        <end position="276"/>
    </location>
</feature>
<keyword evidence="9" id="KW-0067">ATP-binding</keyword>
<comment type="subcellular location">
    <subcellularLocation>
        <location evidence="2">Cell membrane</location>
    </subcellularLocation>
</comment>
<proteinExistence type="predicted"/>
<dbReference type="FunFam" id="3.30.565.10:FF:000006">
    <property type="entry name" value="Sensor histidine kinase WalK"/>
    <property type="match status" value="1"/>
</dbReference>
<dbReference type="SUPFAM" id="SSF47384">
    <property type="entry name" value="Homodimeric domain of signal transducing histidine kinase"/>
    <property type="match status" value="1"/>
</dbReference>
<evidence type="ECO:0000256" key="9">
    <source>
        <dbReference type="ARBA" id="ARBA00022840"/>
    </source>
</evidence>
<dbReference type="InterPro" id="IPR003661">
    <property type="entry name" value="HisK_dim/P_dom"/>
</dbReference>
<keyword evidence="13" id="KW-1133">Transmembrane helix</keyword>
<keyword evidence="5" id="KW-0597">Phosphoprotein</keyword>
<dbReference type="SUPFAM" id="SSF55874">
    <property type="entry name" value="ATPase domain of HSP90 chaperone/DNA topoisomerase II/histidine kinase"/>
    <property type="match status" value="1"/>
</dbReference>
<dbReference type="GO" id="GO:0005886">
    <property type="term" value="C:plasma membrane"/>
    <property type="evidence" value="ECO:0007669"/>
    <property type="project" value="UniProtKB-SubCell"/>
</dbReference>
<dbReference type="PROSITE" id="PS50112">
    <property type="entry name" value="PAS"/>
    <property type="match status" value="1"/>
</dbReference>
<keyword evidence="7" id="KW-0547">Nucleotide-binding</keyword>
<dbReference type="SMART" id="SM00387">
    <property type="entry name" value="HATPase_c"/>
    <property type="match status" value="1"/>
</dbReference>
<evidence type="ECO:0000256" key="3">
    <source>
        <dbReference type="ARBA" id="ARBA00012438"/>
    </source>
</evidence>
<feature type="transmembrane region" description="Helical" evidence="13">
    <location>
        <begin position="157"/>
        <end position="179"/>
    </location>
</feature>
<keyword evidence="11 13" id="KW-0472">Membrane</keyword>
<dbReference type="InterPro" id="IPR036890">
    <property type="entry name" value="HATPase_C_sf"/>
</dbReference>
<dbReference type="Gene3D" id="3.30.450.20">
    <property type="entry name" value="PAS domain"/>
    <property type="match status" value="1"/>
</dbReference>
<dbReference type="Pfam" id="PF02518">
    <property type="entry name" value="HATPase_c"/>
    <property type="match status" value="1"/>
</dbReference>
<evidence type="ECO:0000259" key="14">
    <source>
        <dbReference type="PROSITE" id="PS50109"/>
    </source>
</evidence>
<dbReference type="GO" id="GO:0000155">
    <property type="term" value="F:phosphorelay sensor kinase activity"/>
    <property type="evidence" value="ECO:0007669"/>
    <property type="project" value="InterPro"/>
</dbReference>
<dbReference type="Pfam" id="PF00512">
    <property type="entry name" value="HisKA"/>
    <property type="match status" value="1"/>
</dbReference>
<dbReference type="GO" id="GO:0005524">
    <property type="term" value="F:ATP binding"/>
    <property type="evidence" value="ECO:0007669"/>
    <property type="project" value="UniProtKB-KW"/>
</dbReference>